<reference evidence="1" key="1">
    <citation type="submission" date="2018-05" db="EMBL/GenBank/DDBJ databases">
        <authorList>
            <person name="Lanie J.A."/>
            <person name="Ng W.-L."/>
            <person name="Kazmierczak K.M."/>
            <person name="Andrzejewski T.M."/>
            <person name="Davidsen T.M."/>
            <person name="Wayne K.J."/>
            <person name="Tettelin H."/>
            <person name="Glass J.I."/>
            <person name="Rusch D."/>
            <person name="Podicherti R."/>
            <person name="Tsui H.-C.T."/>
            <person name="Winkler M.E."/>
        </authorList>
    </citation>
    <scope>NUCLEOTIDE SEQUENCE</scope>
</reference>
<feature type="non-terminal residue" evidence="1">
    <location>
        <position position="1"/>
    </location>
</feature>
<sequence>KAVSLEDSAAAAAYANWQIALTATKNLHAENFEYRDDHQRLGVLREYLIFLSHIADRIAFEHMELSDRERFVTSFIKESARQLQRNAEEILGPRDYQSQLIELLGIRNRDYSQYPANRGYPGYGMLRSFGENVQQWMDSNQTNRWVIDQVIEIDGPEAAIALKQAIDHLLETAKDNDLTPRC</sequence>
<gene>
    <name evidence="1" type="ORF">METZ01_LOCUS416205</name>
</gene>
<dbReference type="AlphaFoldDB" id="A0A382WZE5"/>
<protein>
    <submittedName>
        <fullName evidence="1">Uncharacterized protein</fullName>
    </submittedName>
</protein>
<dbReference type="EMBL" id="UINC01163183">
    <property type="protein sequence ID" value="SVD63351.1"/>
    <property type="molecule type" value="Genomic_DNA"/>
</dbReference>
<name>A0A382WZE5_9ZZZZ</name>
<organism evidence="1">
    <name type="scientific">marine metagenome</name>
    <dbReference type="NCBI Taxonomy" id="408172"/>
    <lineage>
        <taxon>unclassified sequences</taxon>
        <taxon>metagenomes</taxon>
        <taxon>ecological metagenomes</taxon>
    </lineage>
</organism>
<evidence type="ECO:0000313" key="1">
    <source>
        <dbReference type="EMBL" id="SVD63351.1"/>
    </source>
</evidence>
<proteinExistence type="predicted"/>
<accession>A0A382WZE5</accession>